<evidence type="ECO:0000256" key="9">
    <source>
        <dbReference type="ARBA" id="ARBA00023136"/>
    </source>
</evidence>
<evidence type="ECO:0000256" key="4">
    <source>
        <dbReference type="ARBA" id="ARBA00022448"/>
    </source>
</evidence>
<organism evidence="11 12">
    <name type="scientific">Luteimonas soli</name>
    <dbReference type="NCBI Taxonomy" id="1648966"/>
    <lineage>
        <taxon>Bacteria</taxon>
        <taxon>Pseudomonadati</taxon>
        <taxon>Pseudomonadota</taxon>
        <taxon>Gammaproteobacteria</taxon>
        <taxon>Lysobacterales</taxon>
        <taxon>Lysobacteraceae</taxon>
        <taxon>Luteimonas</taxon>
    </lineage>
</organism>
<evidence type="ECO:0000256" key="5">
    <source>
        <dbReference type="ARBA" id="ARBA00022475"/>
    </source>
</evidence>
<evidence type="ECO:0000256" key="1">
    <source>
        <dbReference type="ARBA" id="ARBA00004533"/>
    </source>
</evidence>
<dbReference type="Pfam" id="PF01203">
    <property type="entry name" value="T2SSN"/>
    <property type="match status" value="1"/>
</dbReference>
<keyword evidence="9" id="KW-0472">Membrane</keyword>
<keyword evidence="4" id="KW-0813">Transport</keyword>
<dbReference type="RefSeq" id="WP_386745098.1">
    <property type="nucleotide sequence ID" value="NZ_JBHRYA010000009.1"/>
</dbReference>
<comment type="subcellular location">
    <subcellularLocation>
        <location evidence="1">Cell inner membrane</location>
    </subcellularLocation>
</comment>
<keyword evidence="12" id="KW-1185">Reference proteome</keyword>
<proteinExistence type="inferred from homology"/>
<sequence>MSRRALVVVFVLALPVLLAATLPLRAVIAMGSGDTFESIGLSAVEASGPAWSGQLRAVRWRGVAHGDVAVSLRPLALLAGTRRVHLAARGLSIDLLQGRRSGFESASGQLDMSVRRPLAATVQLSLAGASLVFIDGRCHEAGGAVTAQLTGMPGSPLQLEGTVRCDGARGRLALETVEPATLPVETDLVIDARGGVELESRVRPPDEASSLALQAAGFRSTPDGLVRADSWRLAD</sequence>
<evidence type="ECO:0000256" key="2">
    <source>
        <dbReference type="ARBA" id="ARBA00007208"/>
    </source>
</evidence>
<evidence type="ECO:0000256" key="3">
    <source>
        <dbReference type="ARBA" id="ARBA00021563"/>
    </source>
</evidence>
<evidence type="ECO:0000256" key="7">
    <source>
        <dbReference type="ARBA" id="ARBA00022692"/>
    </source>
</evidence>
<comment type="similarity">
    <text evidence="2">Belongs to the GSP N family.</text>
</comment>
<evidence type="ECO:0000313" key="11">
    <source>
        <dbReference type="EMBL" id="MFC3717284.1"/>
    </source>
</evidence>
<comment type="caution">
    <text evidence="11">The sequence shown here is derived from an EMBL/GenBank/DDBJ whole genome shotgun (WGS) entry which is preliminary data.</text>
</comment>
<protein>
    <recommendedName>
        <fullName evidence="3">Type II secretion system protein N</fullName>
    </recommendedName>
    <alternativeName>
        <fullName evidence="10">General secretion pathway protein N</fullName>
    </alternativeName>
</protein>
<keyword evidence="6" id="KW-0997">Cell inner membrane</keyword>
<evidence type="ECO:0000256" key="6">
    <source>
        <dbReference type="ARBA" id="ARBA00022519"/>
    </source>
</evidence>
<evidence type="ECO:0000256" key="10">
    <source>
        <dbReference type="ARBA" id="ARBA00030772"/>
    </source>
</evidence>
<evidence type="ECO:0000256" key="8">
    <source>
        <dbReference type="ARBA" id="ARBA00022927"/>
    </source>
</evidence>
<keyword evidence="5" id="KW-1003">Cell membrane</keyword>
<name>A0ABV7XQZ8_9GAMM</name>
<dbReference type="EMBL" id="JBHRYA010000009">
    <property type="protein sequence ID" value="MFC3717284.1"/>
    <property type="molecule type" value="Genomic_DNA"/>
</dbReference>
<accession>A0ABV7XQZ8</accession>
<dbReference type="InterPro" id="IPR022792">
    <property type="entry name" value="T2SS_protein-GspN"/>
</dbReference>
<dbReference type="Proteomes" id="UP001595705">
    <property type="component" value="Unassembled WGS sequence"/>
</dbReference>
<evidence type="ECO:0000313" key="12">
    <source>
        <dbReference type="Proteomes" id="UP001595705"/>
    </source>
</evidence>
<gene>
    <name evidence="11" type="primary">gspN</name>
    <name evidence="11" type="ORF">ACFONC_14125</name>
</gene>
<reference evidence="12" key="1">
    <citation type="journal article" date="2019" name="Int. J. Syst. Evol. Microbiol.">
        <title>The Global Catalogue of Microorganisms (GCM) 10K type strain sequencing project: providing services to taxonomists for standard genome sequencing and annotation.</title>
        <authorList>
            <consortium name="The Broad Institute Genomics Platform"/>
            <consortium name="The Broad Institute Genome Sequencing Center for Infectious Disease"/>
            <person name="Wu L."/>
            <person name="Ma J."/>
        </authorList>
    </citation>
    <scope>NUCLEOTIDE SEQUENCE [LARGE SCALE GENOMIC DNA]</scope>
    <source>
        <strain evidence="12">KCTC 42441</strain>
    </source>
</reference>
<keyword evidence="7" id="KW-0812">Transmembrane</keyword>
<keyword evidence="8" id="KW-0653">Protein transport</keyword>